<dbReference type="Pfam" id="PF00903">
    <property type="entry name" value="Glyoxalase"/>
    <property type="match status" value="1"/>
</dbReference>
<keyword evidence="3" id="KW-1185">Reference proteome</keyword>
<dbReference type="PANTHER" id="PTHR35006:SF4">
    <property type="entry name" value="BLR7706 PROTEIN"/>
    <property type="match status" value="1"/>
</dbReference>
<dbReference type="CDD" id="cd07262">
    <property type="entry name" value="VOC_like"/>
    <property type="match status" value="1"/>
</dbReference>
<reference evidence="2" key="1">
    <citation type="journal article" date="2014" name="Int. J. Syst. Evol. Microbiol.">
        <title>Complete genome sequence of Corynebacterium casei LMG S-19264T (=DSM 44701T), isolated from a smear-ripened cheese.</title>
        <authorList>
            <consortium name="US DOE Joint Genome Institute (JGI-PGF)"/>
            <person name="Walter F."/>
            <person name="Albersmeier A."/>
            <person name="Kalinowski J."/>
            <person name="Ruckert C."/>
        </authorList>
    </citation>
    <scope>NUCLEOTIDE SEQUENCE</scope>
    <source>
        <strain evidence="2">VKM B-2789</strain>
    </source>
</reference>
<reference evidence="2" key="2">
    <citation type="submission" date="2023-01" db="EMBL/GenBank/DDBJ databases">
        <authorList>
            <person name="Sun Q."/>
            <person name="Evtushenko L."/>
        </authorList>
    </citation>
    <scope>NUCLEOTIDE SEQUENCE</scope>
    <source>
        <strain evidence="2">VKM B-2789</strain>
    </source>
</reference>
<dbReference type="PANTHER" id="PTHR35006">
    <property type="entry name" value="GLYOXALASE FAMILY PROTEIN (AFU_ORTHOLOGUE AFUA_5G14830)"/>
    <property type="match status" value="1"/>
</dbReference>
<dbReference type="InterPro" id="IPR004360">
    <property type="entry name" value="Glyas_Fos-R_dOase_dom"/>
</dbReference>
<dbReference type="AlphaFoldDB" id="A0A9W6N9F6"/>
<evidence type="ECO:0000259" key="1">
    <source>
        <dbReference type="PROSITE" id="PS51819"/>
    </source>
</evidence>
<dbReference type="InterPro" id="IPR029068">
    <property type="entry name" value="Glyas_Bleomycin-R_OHBP_Dase"/>
</dbReference>
<evidence type="ECO:0000313" key="2">
    <source>
        <dbReference type="EMBL" id="GLK82377.1"/>
    </source>
</evidence>
<evidence type="ECO:0000313" key="3">
    <source>
        <dbReference type="Proteomes" id="UP001143330"/>
    </source>
</evidence>
<feature type="domain" description="VOC" evidence="1">
    <location>
        <begin position="15"/>
        <end position="152"/>
    </location>
</feature>
<proteinExistence type="predicted"/>
<accession>A0A9W6N9F6</accession>
<dbReference type="RefSeq" id="WP_373878549.1">
    <property type="nucleotide sequence ID" value="NZ_BSFM01000002.1"/>
</dbReference>
<dbReference type="SUPFAM" id="SSF54593">
    <property type="entry name" value="Glyoxalase/Bleomycin resistance protein/Dihydroxybiphenyl dioxygenase"/>
    <property type="match status" value="1"/>
</dbReference>
<gene>
    <name evidence="2" type="ORF">GCM10017653_04460</name>
</gene>
<dbReference type="Gene3D" id="3.10.180.10">
    <property type="entry name" value="2,3-Dihydroxybiphenyl 1,2-Dioxygenase, domain 1"/>
    <property type="match status" value="1"/>
</dbReference>
<dbReference type="PROSITE" id="PS51819">
    <property type="entry name" value="VOC"/>
    <property type="match status" value="1"/>
</dbReference>
<organism evidence="2 3">
    <name type="scientific">Ancylobacter defluvii</name>
    <dbReference type="NCBI Taxonomy" id="1282440"/>
    <lineage>
        <taxon>Bacteria</taxon>
        <taxon>Pseudomonadati</taxon>
        <taxon>Pseudomonadota</taxon>
        <taxon>Alphaproteobacteria</taxon>
        <taxon>Hyphomicrobiales</taxon>
        <taxon>Xanthobacteraceae</taxon>
        <taxon>Ancylobacter</taxon>
    </lineage>
</organism>
<dbReference type="EMBL" id="BSFM01000002">
    <property type="protein sequence ID" value="GLK82377.1"/>
    <property type="molecule type" value="Genomic_DNA"/>
</dbReference>
<comment type="caution">
    <text evidence="2">The sequence shown here is derived from an EMBL/GenBank/DDBJ whole genome shotgun (WGS) entry which is preliminary data.</text>
</comment>
<name>A0A9W6N9F6_9HYPH</name>
<dbReference type="InterPro" id="IPR037523">
    <property type="entry name" value="VOC_core"/>
</dbReference>
<dbReference type="Proteomes" id="UP001143330">
    <property type="component" value="Unassembled WGS sequence"/>
</dbReference>
<protein>
    <submittedName>
        <fullName evidence="2">Glyoxalase</fullName>
    </submittedName>
</protein>
<sequence>MDDRLTATLQPILPMIDHMSIGVGDLARSVAFYDAVLAPLGFVRVRHYDASQDPGGGAACWGRPGEAPSPDGAAGAAPFWIQRRAGMVTPQPGCHFCLLAPDREAVRTFHAAGLTHGGSDGGAPGLRPHYGEGYYAAFLLDPDGWKIEALTYTPA</sequence>